<dbReference type="PANTHER" id="PTHR11080">
    <property type="entry name" value="PYRAZINAMIDASE/NICOTINAMIDASE"/>
    <property type="match status" value="1"/>
</dbReference>
<accession>A0A0F9FM50</accession>
<reference evidence="3" key="1">
    <citation type="journal article" date="2015" name="Nature">
        <title>Complex archaea that bridge the gap between prokaryotes and eukaryotes.</title>
        <authorList>
            <person name="Spang A."/>
            <person name="Saw J.H."/>
            <person name="Jorgensen S.L."/>
            <person name="Zaremba-Niedzwiedzka K."/>
            <person name="Martijn J."/>
            <person name="Lind A.E."/>
            <person name="van Eijk R."/>
            <person name="Schleper C."/>
            <person name="Guy L."/>
            <person name="Ettema T.J."/>
        </authorList>
    </citation>
    <scope>NUCLEOTIDE SEQUENCE</scope>
</reference>
<keyword evidence="2" id="KW-0378">Hydrolase</keyword>
<comment type="similarity">
    <text evidence="1">Belongs to the isochorismatase family.</text>
</comment>
<feature type="non-terminal residue" evidence="3">
    <location>
        <position position="269"/>
    </location>
</feature>
<dbReference type="Gene3D" id="3.40.50.850">
    <property type="entry name" value="Isochorismatase-like"/>
    <property type="match status" value="1"/>
</dbReference>
<organism evidence="3">
    <name type="scientific">marine sediment metagenome</name>
    <dbReference type="NCBI Taxonomy" id="412755"/>
    <lineage>
        <taxon>unclassified sequences</taxon>
        <taxon>metagenomes</taxon>
        <taxon>ecological metagenomes</taxon>
    </lineage>
</organism>
<dbReference type="SUPFAM" id="SSF52499">
    <property type="entry name" value="Isochorismatase-like hydrolases"/>
    <property type="match status" value="1"/>
</dbReference>
<protein>
    <recommendedName>
        <fullName evidence="4">Isochorismatase-like domain-containing protein</fullName>
    </recommendedName>
</protein>
<gene>
    <name evidence="3" type="ORF">LCGC14_2226240</name>
</gene>
<evidence type="ECO:0008006" key="4">
    <source>
        <dbReference type="Google" id="ProtNLM"/>
    </source>
</evidence>
<dbReference type="AlphaFoldDB" id="A0A0F9FM50"/>
<dbReference type="PANTHER" id="PTHR11080:SF2">
    <property type="entry name" value="LD05707P"/>
    <property type="match status" value="1"/>
</dbReference>
<dbReference type="InterPro" id="IPR036380">
    <property type="entry name" value="Isochorismatase-like_sf"/>
</dbReference>
<evidence type="ECO:0000256" key="1">
    <source>
        <dbReference type="ARBA" id="ARBA00006336"/>
    </source>
</evidence>
<name>A0A0F9FM50_9ZZZZ</name>
<evidence type="ECO:0000256" key="2">
    <source>
        <dbReference type="ARBA" id="ARBA00022801"/>
    </source>
</evidence>
<sequence>MKKRVELIIIDPQKDFCDPAGSLFVPKADTDMANVAELIRRMDKELWDIHVTLDTHHNVDIAHPIFWVDSKGNHPDPFTIITSTDFKDGVWMTTNPVYRNRDTLEKVGVNRDGGAEEYLKSLEDNGRYLLCIWLPHCLIGTEGHNVTEPLRTVLANWEVEHFAMVDYITKGSNFWTEHYSAVQADVPDSQDTGTHLNTRLIETLEEADIILIAGEALSHCVANTIMDIANKFGKNNTRKFVLLEDASSSVTGFEDLGKDFVRDMTAKGM</sequence>
<dbReference type="InterPro" id="IPR052347">
    <property type="entry name" value="Isochorismatase_Nicotinamidase"/>
</dbReference>
<comment type="caution">
    <text evidence="3">The sequence shown here is derived from an EMBL/GenBank/DDBJ whole genome shotgun (WGS) entry which is preliminary data.</text>
</comment>
<dbReference type="GO" id="GO:0016787">
    <property type="term" value="F:hydrolase activity"/>
    <property type="evidence" value="ECO:0007669"/>
    <property type="project" value="UniProtKB-KW"/>
</dbReference>
<evidence type="ECO:0000313" key="3">
    <source>
        <dbReference type="EMBL" id="KKL58350.1"/>
    </source>
</evidence>
<proteinExistence type="inferred from homology"/>
<dbReference type="EMBL" id="LAZR01029856">
    <property type="protein sequence ID" value="KKL58350.1"/>
    <property type="molecule type" value="Genomic_DNA"/>
</dbReference>